<organism evidence="1 2">
    <name type="scientific">Bacillus mycoides</name>
    <dbReference type="NCBI Taxonomy" id="1405"/>
    <lineage>
        <taxon>Bacteria</taxon>
        <taxon>Bacillati</taxon>
        <taxon>Bacillota</taxon>
        <taxon>Bacilli</taxon>
        <taxon>Bacillales</taxon>
        <taxon>Bacillaceae</taxon>
        <taxon>Bacillus</taxon>
        <taxon>Bacillus cereus group</taxon>
    </lineage>
</organism>
<dbReference type="EMBL" id="MKZQ01000035">
    <property type="protein sequence ID" value="PJN70224.1"/>
    <property type="molecule type" value="Genomic_DNA"/>
</dbReference>
<gene>
    <name evidence="1" type="ORF">BACWE_32650</name>
</gene>
<dbReference type="Proteomes" id="UP000236165">
    <property type="component" value="Unassembled WGS sequence"/>
</dbReference>
<reference evidence="1 2" key="1">
    <citation type="submission" date="2016-10" db="EMBL/GenBank/DDBJ databases">
        <title>Genome Sequence of Bacillus weihenstephanensis GM6LP.</title>
        <authorList>
            <person name="Poehlein A."/>
            <person name="Wemheuer F."/>
            <person name="Hollensteiner J."/>
            <person name="Wemheuer B."/>
        </authorList>
    </citation>
    <scope>NUCLEOTIDE SEQUENCE [LARGE SCALE GENOMIC DNA]</scope>
    <source>
        <strain evidence="1 2">GM6LP</strain>
    </source>
</reference>
<accession>A0AAP8GXB8</accession>
<sequence>MKSNSKPSHHFIDKYVEKISLKNFPNEIRDNCRLLNRVLKRENLGIDLSGHTVLYNPTVQENINYTTNDTDEPEEIIETKLSNFFVVPTHRLYIKNNDNIQEDGIGVKIYTQISKKKYKCIHLNLNNEMIEKGFWINPSYLDHDLYLYNKSFQQYLKMAIKLSTRILSKSEFKIFDGEWWLENRFADVTISDFEDYAESRYTRILDHPSKTNGALKPYHDDLDSDESLKETDKVIKKDTFYFLRALLELVKELDLLQIFTIPENSEENVGWEDDQKYYLPYKKTWEWIDNWLQASKYPISVKQKELDIFLHEEKIIEIEVEKSSGRKRADCNVTLYHKHKERVFKISKARITEYINAYSNL</sequence>
<evidence type="ECO:0000313" key="1">
    <source>
        <dbReference type="EMBL" id="PJN70224.1"/>
    </source>
</evidence>
<comment type="caution">
    <text evidence="1">The sequence shown here is derived from an EMBL/GenBank/DDBJ whole genome shotgun (WGS) entry which is preliminary data.</text>
</comment>
<name>A0AAP8GXB8_BACMY</name>
<proteinExistence type="predicted"/>
<evidence type="ECO:0000313" key="2">
    <source>
        <dbReference type="Proteomes" id="UP000236165"/>
    </source>
</evidence>
<dbReference type="AlphaFoldDB" id="A0AAP8GXB8"/>
<protein>
    <submittedName>
        <fullName evidence="1">Uncharacterized protein</fullName>
    </submittedName>
</protein>
<dbReference type="RefSeq" id="WP_103458463.1">
    <property type="nucleotide sequence ID" value="NZ_MKZP01000002.1"/>
</dbReference>